<dbReference type="RefSeq" id="XP_018015084.1">
    <property type="nucleotide sequence ID" value="XM_018159595.2"/>
</dbReference>
<gene>
    <name evidence="2" type="primary">LOC108671989</name>
</gene>
<proteinExistence type="predicted"/>
<dbReference type="Proteomes" id="UP000694843">
    <property type="component" value="Unplaced"/>
</dbReference>
<keyword evidence="1" id="KW-1185">Reference proteome</keyword>
<sequence length="151" mass="15296">MEGAFVGGVSEWSCLLDGPVEVVAVEEEEDALVEVCGGEEAWPVAPTRRTNAISAASVDTSLVIAASAPGAALEGPAGQGRVRPDVAALRHGRAPAPAIVGTAAAPAPDLLGALAPVPSLRCSSYERASHRLLPDASCLHSSSSRIIDPLI</sequence>
<dbReference type="AlphaFoldDB" id="A0A8B7NN24"/>
<dbReference type="KEGG" id="hazt:108671989"/>
<evidence type="ECO:0000313" key="1">
    <source>
        <dbReference type="Proteomes" id="UP000694843"/>
    </source>
</evidence>
<reference evidence="2" key="1">
    <citation type="submission" date="2025-08" db="UniProtKB">
        <authorList>
            <consortium name="RefSeq"/>
        </authorList>
    </citation>
    <scope>IDENTIFICATION</scope>
    <source>
        <tissue evidence="2">Whole organism</tissue>
    </source>
</reference>
<dbReference type="GeneID" id="108671989"/>
<protein>
    <submittedName>
        <fullName evidence="2">Uncharacterized protein LOC108671989 isoform X1</fullName>
    </submittedName>
</protein>
<organism evidence="1 2">
    <name type="scientific">Hyalella azteca</name>
    <name type="common">Amphipod</name>
    <dbReference type="NCBI Taxonomy" id="294128"/>
    <lineage>
        <taxon>Eukaryota</taxon>
        <taxon>Metazoa</taxon>
        <taxon>Ecdysozoa</taxon>
        <taxon>Arthropoda</taxon>
        <taxon>Crustacea</taxon>
        <taxon>Multicrustacea</taxon>
        <taxon>Malacostraca</taxon>
        <taxon>Eumalacostraca</taxon>
        <taxon>Peracarida</taxon>
        <taxon>Amphipoda</taxon>
        <taxon>Senticaudata</taxon>
        <taxon>Talitrida</taxon>
        <taxon>Talitroidea</taxon>
        <taxon>Hyalellidae</taxon>
        <taxon>Hyalella</taxon>
    </lineage>
</organism>
<accession>A0A8B7NN24</accession>
<name>A0A8B7NN24_HYAAZ</name>
<evidence type="ECO:0000313" key="2">
    <source>
        <dbReference type="RefSeq" id="XP_018015084.1"/>
    </source>
</evidence>